<evidence type="ECO:0000313" key="4">
    <source>
        <dbReference type="Proteomes" id="UP001209922"/>
    </source>
</evidence>
<feature type="domain" description="L,D-TPase catalytic" evidence="2">
    <location>
        <begin position="29"/>
        <end position="206"/>
    </location>
</feature>
<dbReference type="PANTHER" id="PTHR38589">
    <property type="entry name" value="BLR0621 PROTEIN"/>
    <property type="match status" value="1"/>
</dbReference>
<evidence type="ECO:0000259" key="2">
    <source>
        <dbReference type="Pfam" id="PF03734"/>
    </source>
</evidence>
<comment type="caution">
    <text evidence="3">The sequence shown here is derived from an EMBL/GenBank/DDBJ whole genome shotgun (WGS) entry which is preliminary data.</text>
</comment>
<reference evidence="3 4" key="1">
    <citation type="submission" date="2022-10" db="EMBL/GenBank/DDBJ databases">
        <title>Xanthomonas sp. H13-6.</title>
        <authorList>
            <person name="Liu X."/>
            <person name="Deng Z."/>
            <person name="Jiang Y."/>
            <person name="Yu T."/>
            <person name="Ai J."/>
        </authorList>
    </citation>
    <scope>NUCLEOTIDE SEQUENCE [LARGE SCALE GENOMIC DNA]</scope>
    <source>
        <strain evidence="3 4">H13-6</strain>
    </source>
</reference>
<proteinExistence type="predicted"/>
<accession>A0ABT3JYP6</accession>
<evidence type="ECO:0000256" key="1">
    <source>
        <dbReference type="SAM" id="MobiDB-lite"/>
    </source>
</evidence>
<feature type="region of interest" description="Disordered" evidence="1">
    <location>
        <begin position="57"/>
        <end position="80"/>
    </location>
</feature>
<sequence>MAAPLATPLHGARQLVVVTTAGWDATQGRLQAFERGEQGWQPHGAAFDVAVGRSGSAWGAGLHPPQETGPQKREGDGRSPAGVFAIGDAFGYAASIDSALRYRPMQQTSYCIDVADSPLYNRIVDADTVGAEAVEGSTEPMRLDLHNDGDRRYREGFVIGHNPGNRPGLGSCIFAHLWRAPGEATAGCTAMEPADMSALLAWLRPQARPLFVLLPQAEYERWRRAWQLPAPAEAAP</sequence>
<name>A0ABT3JYP6_9XANT</name>
<evidence type="ECO:0000313" key="3">
    <source>
        <dbReference type="EMBL" id="MCW4473613.1"/>
    </source>
</evidence>
<gene>
    <name evidence="3" type="ORF">OK345_14005</name>
</gene>
<organism evidence="3 4">
    <name type="scientific">Xanthomonas chitinilytica</name>
    <dbReference type="NCBI Taxonomy" id="2989819"/>
    <lineage>
        <taxon>Bacteria</taxon>
        <taxon>Pseudomonadati</taxon>
        <taxon>Pseudomonadota</taxon>
        <taxon>Gammaproteobacteria</taxon>
        <taxon>Lysobacterales</taxon>
        <taxon>Lysobacteraceae</taxon>
        <taxon>Xanthomonas</taxon>
    </lineage>
</organism>
<dbReference type="Proteomes" id="UP001209922">
    <property type="component" value="Unassembled WGS sequence"/>
</dbReference>
<dbReference type="EMBL" id="JAPCHY010000012">
    <property type="protein sequence ID" value="MCW4473613.1"/>
    <property type="molecule type" value="Genomic_DNA"/>
</dbReference>
<keyword evidence="4" id="KW-1185">Reference proteome</keyword>
<dbReference type="InterPro" id="IPR005490">
    <property type="entry name" value="LD_TPept_cat_dom"/>
</dbReference>
<dbReference type="PANTHER" id="PTHR38589:SF1">
    <property type="entry name" value="BLR0621 PROTEIN"/>
    <property type="match status" value="1"/>
</dbReference>
<dbReference type="Pfam" id="PF03734">
    <property type="entry name" value="YkuD"/>
    <property type="match status" value="1"/>
</dbReference>
<protein>
    <recommendedName>
        <fullName evidence="2">L,D-TPase catalytic domain-containing protein</fullName>
    </recommendedName>
</protein>